<feature type="compositionally biased region" description="Polar residues" evidence="1">
    <location>
        <begin position="661"/>
        <end position="725"/>
    </location>
</feature>
<dbReference type="Gene3D" id="1.25.40.990">
    <property type="match status" value="1"/>
</dbReference>
<feature type="region of interest" description="Disordered" evidence="1">
    <location>
        <begin position="1"/>
        <end position="177"/>
    </location>
</feature>
<feature type="compositionally biased region" description="Polar residues" evidence="1">
    <location>
        <begin position="106"/>
        <end position="118"/>
    </location>
</feature>
<feature type="compositionally biased region" description="Low complexity" evidence="1">
    <location>
        <begin position="24"/>
        <end position="41"/>
    </location>
</feature>
<dbReference type="InterPro" id="IPR005062">
    <property type="entry name" value="SAC3/GANP/THP3_conserved"/>
</dbReference>
<evidence type="ECO:0000313" key="3">
    <source>
        <dbReference type="EMBL" id="KAJ5709061.1"/>
    </source>
</evidence>
<name>A0AAD6HCN5_9EURO</name>
<dbReference type="Proteomes" id="UP001215712">
    <property type="component" value="Unassembled WGS sequence"/>
</dbReference>
<feature type="compositionally biased region" description="Polar residues" evidence="1">
    <location>
        <begin position="974"/>
        <end position="995"/>
    </location>
</feature>
<feature type="compositionally biased region" description="Low complexity" evidence="1">
    <location>
        <begin position="996"/>
        <end position="1010"/>
    </location>
</feature>
<feature type="compositionally biased region" description="Polar residues" evidence="1">
    <location>
        <begin position="1068"/>
        <end position="1083"/>
    </location>
</feature>
<feature type="region of interest" description="Disordered" evidence="1">
    <location>
        <begin position="661"/>
        <end position="805"/>
    </location>
</feature>
<feature type="compositionally biased region" description="Low complexity" evidence="1">
    <location>
        <begin position="891"/>
        <end position="913"/>
    </location>
</feature>
<sequence length="1385" mass="153251">MATPFNPFGGRGQRGGTTISAPTSSRGRGVPSGRGAPARRGTQFQPRGSLSSIPRGISNTTRGRGIPQPRGRGRGRARGSVAPPNAGTSHSGTTENHAQPQAAASPFNQVNEKGSSPNPFGGLNSEIKPSLSGFSKAPASQTSLFNPQTASFNPQAAKKQNGTTDFDTDMGQSYSESDAQNKLTVRYEQLKLDRAKQRLLAIRDGQMADPQKPTSLNNAITPVGTCDRMCPEYESVERIVQKMVDKCEKSLDPTTGTLEIVELKFLKRFRRSAAGYDEQLPSDIRTPSALLQSTNYLIRHILGGNEPLGIIHKFVWDRTRSIRNDFSVQQLTQESDVKIAVSCLERIARFHIISHHILSSPENEEPFEHHQEREQLNNTMLSLMYYYDDNRGRIDFPNEDEFRAYHIILSIHDQRPDLEARVSRWPTSLLTSPRVKVALDLYAAACNTWEPQATLDVRRTNAIAQGFYARFFNIINSPSVSYLMACVAEIYFIDVRKTALRSIWNGYWRPPSKSNPDQMQSTRKEEWMISDLTTVLHFDNDEQTVEFCKQQNLPVGDSIYGPYLNWNFKNPQNIFPVSAGREHTYSDTCVEFKRAGRSIIAVILGMSVQEAARTSMIDKFELHARQDPSSRAATGVMDNMDMEDISSMEPENHISISDQFVDSSASSTPNPFQNAFSTGNNSPLGAAQISNAPPTMPTSQPSNLFQPSQSPNLFASMFPASTENNKPAATPTPPPSSSVMQQTPFPAPTPSQSPFSFPKQAEPSVEIKETSTPATFTPQPAPLFQTTKPMFPSADTKDTGISPAPLDASTDASVFKSASPFNFSVAKTETSTPTNMSTTTPSSGLFPAQNTSAQSSSSFFQPSPAPQAPASLFQPVQPKEQPVTTSSLFPSASTTTSIFSASTSGAPAATPSVFTPPPAAMPPPVQPPTSMFQTPALPVPAKEQAKESNIFSQSASKPAFAFSQPMFAKPPVETSVQSQSHVSVGTAIETSQHGISSPTPSLSSFSSSLPPAEPSKSSRKQPWKDGSLVEETEEERQLAWRRLLTRVAKKHEDQKRQSLIQERENETTRQQPEQESLQQSVQGSPRKRAWNESIGSAGRETKQLKVSDLVPISSTTGSASTIDEATKAPTKAPAKEPTEAPEKTLDDFLNEGILSRGMKLDDALDELVKKGVVRGAPTMEELDAIIDQHTDANGVFRIGNFNSAEAPWNDPVEKETFFERQRRMRAEIKERERKEFEDYMQMAHEARQRWESGSVLDEDFSTLPIYLRDPAHFLNKDHPDIRYVRPWNATWEDFRTENWVADDEEYDYTTSLGRALAYTDKTVRSTRAYMDERYPGWDAEWNPNRRPNLQFNTFHQPEPFSLSGIRQPSTGQDPLSDQKGEDHSA</sequence>
<feature type="compositionally biased region" description="Polar residues" evidence="1">
    <location>
        <begin position="770"/>
        <end position="788"/>
    </location>
</feature>
<dbReference type="GO" id="GO:0070390">
    <property type="term" value="C:transcription export complex 2"/>
    <property type="evidence" value="ECO:0007669"/>
    <property type="project" value="TreeGrafter"/>
</dbReference>
<organism evidence="3 4">
    <name type="scientific">Penicillium malachiteum</name>
    <dbReference type="NCBI Taxonomy" id="1324776"/>
    <lineage>
        <taxon>Eukaryota</taxon>
        <taxon>Fungi</taxon>
        <taxon>Dikarya</taxon>
        <taxon>Ascomycota</taxon>
        <taxon>Pezizomycotina</taxon>
        <taxon>Eurotiomycetes</taxon>
        <taxon>Eurotiomycetidae</taxon>
        <taxon>Eurotiales</taxon>
        <taxon>Aspergillaceae</taxon>
        <taxon>Penicillium</taxon>
    </lineage>
</organism>
<evidence type="ECO:0000313" key="4">
    <source>
        <dbReference type="Proteomes" id="UP001215712"/>
    </source>
</evidence>
<feature type="compositionally biased region" description="Polar residues" evidence="1">
    <location>
        <begin position="42"/>
        <end position="61"/>
    </location>
</feature>
<feature type="compositionally biased region" description="Pro residues" evidence="1">
    <location>
        <begin position="914"/>
        <end position="927"/>
    </location>
</feature>
<feature type="domain" description="SAC3/GANP/THP3 conserved" evidence="2">
    <location>
        <begin position="229"/>
        <end position="555"/>
    </location>
</feature>
<evidence type="ECO:0000256" key="1">
    <source>
        <dbReference type="SAM" id="MobiDB-lite"/>
    </source>
</evidence>
<reference evidence="3" key="2">
    <citation type="submission" date="2023-01" db="EMBL/GenBank/DDBJ databases">
        <authorList>
            <person name="Petersen C."/>
        </authorList>
    </citation>
    <scope>NUCLEOTIDE SEQUENCE</scope>
    <source>
        <strain evidence="3">IBT 17514</strain>
    </source>
</reference>
<protein>
    <submittedName>
        <fullName evidence="3">Leucine permease transcriptional regulator (SAC3)</fullName>
    </submittedName>
</protein>
<gene>
    <name evidence="3" type="ORF">N7493_010395</name>
</gene>
<feature type="region of interest" description="Disordered" evidence="1">
    <location>
        <begin position="823"/>
        <end position="952"/>
    </location>
</feature>
<feature type="compositionally biased region" description="Basic and acidic residues" evidence="1">
    <location>
        <begin position="1376"/>
        <end position="1385"/>
    </location>
</feature>
<dbReference type="InterPro" id="IPR045107">
    <property type="entry name" value="SAC3/GANP/THP3"/>
</dbReference>
<feature type="compositionally biased region" description="Polar residues" evidence="1">
    <location>
        <begin position="1364"/>
        <end position="1375"/>
    </location>
</feature>
<proteinExistence type="predicted"/>
<feature type="compositionally biased region" description="Polar residues" evidence="1">
    <location>
        <begin position="1112"/>
        <end position="1123"/>
    </location>
</feature>
<reference evidence="3" key="1">
    <citation type="journal article" date="2023" name="IMA Fungus">
        <title>Comparative genomic study of the Penicillium genus elucidates a diverse pangenome and 15 lateral gene transfer events.</title>
        <authorList>
            <person name="Petersen C."/>
            <person name="Sorensen T."/>
            <person name="Nielsen M.R."/>
            <person name="Sondergaard T.E."/>
            <person name="Sorensen J.L."/>
            <person name="Fitzpatrick D.A."/>
            <person name="Frisvad J.C."/>
            <person name="Nielsen K.L."/>
        </authorList>
    </citation>
    <scope>NUCLEOTIDE SEQUENCE</scope>
    <source>
        <strain evidence="3">IBT 17514</strain>
    </source>
</reference>
<feature type="compositionally biased region" description="Basic and acidic residues" evidence="1">
    <location>
        <begin position="1050"/>
        <end position="1067"/>
    </location>
</feature>
<comment type="caution">
    <text evidence="3">The sequence shown here is derived from an EMBL/GenBank/DDBJ whole genome shotgun (WGS) entry which is preliminary data.</text>
</comment>
<feature type="region of interest" description="Disordered" evidence="1">
    <location>
        <begin position="971"/>
        <end position="1141"/>
    </location>
</feature>
<feature type="compositionally biased region" description="Polar residues" evidence="1">
    <location>
        <begin position="138"/>
        <end position="177"/>
    </location>
</feature>
<dbReference type="PANTHER" id="PTHR12436:SF3">
    <property type="entry name" value="GERMINAL-CENTER ASSOCIATED NUCLEAR PROTEIN"/>
    <property type="match status" value="1"/>
</dbReference>
<evidence type="ECO:0000259" key="2">
    <source>
        <dbReference type="Pfam" id="PF03399"/>
    </source>
</evidence>
<dbReference type="Pfam" id="PF03399">
    <property type="entry name" value="SAC3_GANP"/>
    <property type="match status" value="1"/>
</dbReference>
<feature type="region of interest" description="Disordered" evidence="1">
    <location>
        <begin position="1356"/>
        <end position="1385"/>
    </location>
</feature>
<feature type="compositionally biased region" description="Polar residues" evidence="1">
    <location>
        <begin position="86"/>
        <end position="99"/>
    </location>
</feature>
<dbReference type="PANTHER" id="PTHR12436">
    <property type="entry name" value="80 KDA MCM3-ASSOCIATED PROTEIN"/>
    <property type="match status" value="1"/>
</dbReference>
<feature type="compositionally biased region" description="Low complexity" evidence="1">
    <location>
        <begin position="828"/>
        <end position="875"/>
    </location>
</feature>
<dbReference type="GO" id="GO:0006406">
    <property type="term" value="P:mRNA export from nucleus"/>
    <property type="evidence" value="ECO:0007669"/>
    <property type="project" value="TreeGrafter"/>
</dbReference>
<dbReference type="GO" id="GO:0005737">
    <property type="term" value="C:cytoplasm"/>
    <property type="evidence" value="ECO:0007669"/>
    <property type="project" value="TreeGrafter"/>
</dbReference>
<keyword evidence="4" id="KW-1185">Reference proteome</keyword>
<dbReference type="EMBL" id="JAQJAN010000019">
    <property type="protein sequence ID" value="KAJ5709061.1"/>
    <property type="molecule type" value="Genomic_DNA"/>
</dbReference>
<accession>A0AAD6HCN5</accession>